<dbReference type="EC" id="2.7.6.1" evidence="1"/>
<evidence type="ECO:0000259" key="9">
    <source>
        <dbReference type="Pfam" id="PF00156"/>
    </source>
</evidence>
<dbReference type="Gene3D" id="3.40.50.2020">
    <property type="match status" value="2"/>
</dbReference>
<dbReference type="GO" id="GO:0002189">
    <property type="term" value="C:ribose phosphate diphosphokinase complex"/>
    <property type="evidence" value="ECO:0007669"/>
    <property type="project" value="TreeGrafter"/>
</dbReference>
<dbReference type="NCBIfam" id="NF005537">
    <property type="entry name" value="PRK07199.1"/>
    <property type="match status" value="1"/>
</dbReference>
<evidence type="ECO:0000256" key="3">
    <source>
        <dbReference type="ARBA" id="ARBA00022727"/>
    </source>
</evidence>
<dbReference type="GO" id="GO:0006015">
    <property type="term" value="P:5-phosphoribose 1-diphosphate biosynthetic process"/>
    <property type="evidence" value="ECO:0007669"/>
    <property type="project" value="TreeGrafter"/>
</dbReference>
<dbReference type="PATRIC" id="fig|45071.6.peg.2031"/>
<dbReference type="CDD" id="cd06223">
    <property type="entry name" value="PRTases_typeI"/>
    <property type="match status" value="1"/>
</dbReference>
<evidence type="ECO:0000256" key="5">
    <source>
        <dbReference type="ARBA" id="ARBA00022777"/>
    </source>
</evidence>
<dbReference type="GO" id="GO:0005524">
    <property type="term" value="F:ATP binding"/>
    <property type="evidence" value="ECO:0007669"/>
    <property type="project" value="UniProtKB-KW"/>
</dbReference>
<dbReference type="InterPro" id="IPR029057">
    <property type="entry name" value="PRTase-like"/>
</dbReference>
<dbReference type="FunFam" id="3.40.50.2020:FF:000014">
    <property type="entry name" value="Ribose-phosphate pyrophosphokinase 1"/>
    <property type="match status" value="1"/>
</dbReference>
<dbReference type="GO" id="GO:0000287">
    <property type="term" value="F:magnesium ion binding"/>
    <property type="evidence" value="ECO:0007669"/>
    <property type="project" value="InterPro"/>
</dbReference>
<sequence length="299" mass="33482">MDNPILFSLPGNKELTQALSNKLSVEIGKAEIRPFPDRESYIRINSEVKNKKVFLVCTLDKPNSKILPLIFMAKTLKELGANKICLVAPYLAYMRQDKRFHSGEAITSTIFAQLLSSCIDGMITIDPHLHRIHQLSEIYSMPSLLTLHATKNISEWISSHIKNPILIGPDEESKQWVSEIANFSNLSFVIAQKIRLGDKRVVVSLPEVQDIENTPVLVDDIISSGVSMFESLKQLINNGFKNPICIGVHALFNNQTENMLLRAGAKQLITCNTIIHSTNQIDVSNILAKGVVDYVRKFT</sequence>
<dbReference type="InterPro" id="IPR000836">
    <property type="entry name" value="PRTase_dom"/>
</dbReference>
<dbReference type="GO" id="GO:0006164">
    <property type="term" value="P:purine nucleotide biosynthetic process"/>
    <property type="evidence" value="ECO:0007669"/>
    <property type="project" value="TreeGrafter"/>
</dbReference>
<evidence type="ECO:0000259" key="10">
    <source>
        <dbReference type="Pfam" id="PF13793"/>
    </source>
</evidence>
<dbReference type="EMBL" id="LSOG01000005">
    <property type="protein sequence ID" value="OEH48729.1"/>
    <property type="molecule type" value="Genomic_DNA"/>
</dbReference>
<dbReference type="Pfam" id="PF00156">
    <property type="entry name" value="Pribosyltran"/>
    <property type="match status" value="1"/>
</dbReference>
<gene>
    <name evidence="11" type="primary">prs_1</name>
    <name evidence="11" type="ORF">lpari_00259</name>
</gene>
<evidence type="ECO:0000256" key="6">
    <source>
        <dbReference type="ARBA" id="ARBA00022840"/>
    </source>
</evidence>
<dbReference type="PANTHER" id="PTHR10210:SF32">
    <property type="entry name" value="RIBOSE-PHOSPHATE PYROPHOSPHOKINASE 2"/>
    <property type="match status" value="1"/>
</dbReference>
<dbReference type="SMART" id="SM01400">
    <property type="entry name" value="Pribosyltran_N"/>
    <property type="match status" value="1"/>
</dbReference>
<evidence type="ECO:0000256" key="7">
    <source>
        <dbReference type="ARBA" id="ARBA00049535"/>
    </source>
</evidence>
<keyword evidence="6" id="KW-0067">ATP-binding</keyword>
<keyword evidence="2" id="KW-0808">Transferase</keyword>
<comment type="catalytic activity">
    <reaction evidence="7">
        <text>D-ribose 5-phosphate + ATP = 5-phospho-alpha-D-ribose 1-diphosphate + AMP + H(+)</text>
        <dbReference type="Rhea" id="RHEA:15609"/>
        <dbReference type="ChEBI" id="CHEBI:15378"/>
        <dbReference type="ChEBI" id="CHEBI:30616"/>
        <dbReference type="ChEBI" id="CHEBI:58017"/>
        <dbReference type="ChEBI" id="CHEBI:78346"/>
        <dbReference type="ChEBI" id="CHEBI:456215"/>
        <dbReference type="EC" id="2.7.6.1"/>
    </reaction>
</comment>
<dbReference type="SUPFAM" id="SSF53271">
    <property type="entry name" value="PRTase-like"/>
    <property type="match status" value="2"/>
</dbReference>
<keyword evidence="12" id="KW-1185">Reference proteome</keyword>
<dbReference type="Pfam" id="PF13793">
    <property type="entry name" value="Pribosyltran_N"/>
    <property type="match status" value="1"/>
</dbReference>
<feature type="domain" description="Phosphoribosyltransferase" evidence="9">
    <location>
        <begin position="149"/>
        <end position="280"/>
    </location>
</feature>
<evidence type="ECO:0000313" key="11">
    <source>
        <dbReference type="EMBL" id="OEH48729.1"/>
    </source>
</evidence>
<dbReference type="RefSeq" id="WP_058517727.1">
    <property type="nucleotide sequence ID" value="NZ_CAAAIE010000013.1"/>
</dbReference>
<organism evidence="11 12">
    <name type="scientific">Legionella parisiensis</name>
    <dbReference type="NCBI Taxonomy" id="45071"/>
    <lineage>
        <taxon>Bacteria</taxon>
        <taxon>Pseudomonadati</taxon>
        <taxon>Pseudomonadota</taxon>
        <taxon>Gammaproteobacteria</taxon>
        <taxon>Legionellales</taxon>
        <taxon>Legionellaceae</taxon>
        <taxon>Legionella</taxon>
    </lineage>
</organism>
<dbReference type="GO" id="GO:0016301">
    <property type="term" value="F:kinase activity"/>
    <property type="evidence" value="ECO:0007669"/>
    <property type="project" value="UniProtKB-KW"/>
</dbReference>
<protein>
    <recommendedName>
        <fullName evidence="1">ribose-phosphate diphosphokinase</fullName>
        <ecNumber evidence="1">2.7.6.1</ecNumber>
    </recommendedName>
</protein>
<reference evidence="11 12" key="1">
    <citation type="submission" date="2016-02" db="EMBL/GenBank/DDBJ databases">
        <title>Secondary metabolites in Legionella.</title>
        <authorList>
            <person name="Tobias N.J."/>
            <person name="Bode H.B."/>
        </authorList>
    </citation>
    <scope>NUCLEOTIDE SEQUENCE [LARGE SCALE GENOMIC DNA]</scope>
    <source>
        <strain evidence="11 12">DSM 19216</strain>
    </source>
</reference>
<feature type="domain" description="Ribose-phosphate pyrophosphokinase N-terminal" evidence="10">
    <location>
        <begin position="6"/>
        <end position="117"/>
    </location>
</feature>
<dbReference type="GO" id="GO:0005737">
    <property type="term" value="C:cytoplasm"/>
    <property type="evidence" value="ECO:0007669"/>
    <property type="project" value="TreeGrafter"/>
</dbReference>
<proteinExistence type="inferred from homology"/>
<dbReference type="NCBIfam" id="TIGR01251">
    <property type="entry name" value="ribP_PPkin"/>
    <property type="match status" value="1"/>
</dbReference>
<evidence type="ECO:0000256" key="2">
    <source>
        <dbReference type="ARBA" id="ARBA00022679"/>
    </source>
</evidence>
<dbReference type="InterPro" id="IPR005946">
    <property type="entry name" value="Rib-P_diPkinase"/>
</dbReference>
<dbReference type="GO" id="GO:0004749">
    <property type="term" value="F:ribose phosphate diphosphokinase activity"/>
    <property type="evidence" value="ECO:0007669"/>
    <property type="project" value="UniProtKB-EC"/>
</dbReference>
<dbReference type="InterPro" id="IPR029099">
    <property type="entry name" value="Pribosyltran_N"/>
</dbReference>
<evidence type="ECO:0000256" key="8">
    <source>
        <dbReference type="RuleBase" id="RU004324"/>
    </source>
</evidence>
<dbReference type="PANTHER" id="PTHR10210">
    <property type="entry name" value="RIBOSE-PHOSPHATE DIPHOSPHOKINASE FAMILY MEMBER"/>
    <property type="match status" value="1"/>
</dbReference>
<keyword evidence="5 11" id="KW-0418">Kinase</keyword>
<dbReference type="AlphaFoldDB" id="A0A1E5JW32"/>
<comment type="caution">
    <text evidence="11">The sequence shown here is derived from an EMBL/GenBank/DDBJ whole genome shotgun (WGS) entry which is preliminary data.</text>
</comment>
<dbReference type="OrthoDB" id="324294at2"/>
<keyword evidence="3 8" id="KW-0545">Nucleotide biosynthesis</keyword>
<accession>A0A1E5JW32</accession>
<comment type="similarity">
    <text evidence="8">Belongs to the ribose-phosphate pyrophosphokinase family.</text>
</comment>
<evidence type="ECO:0000256" key="4">
    <source>
        <dbReference type="ARBA" id="ARBA00022741"/>
    </source>
</evidence>
<keyword evidence="4" id="KW-0547">Nucleotide-binding</keyword>
<evidence type="ECO:0000313" key="12">
    <source>
        <dbReference type="Proteomes" id="UP000095229"/>
    </source>
</evidence>
<name>A0A1E5JW32_9GAMM</name>
<dbReference type="STRING" id="45071.Lpar_1893"/>
<evidence type="ECO:0000256" key="1">
    <source>
        <dbReference type="ARBA" id="ARBA00013247"/>
    </source>
</evidence>
<dbReference type="Proteomes" id="UP000095229">
    <property type="component" value="Unassembled WGS sequence"/>
</dbReference>